<name>A0AA88A317_FICCA</name>
<sequence length="101" mass="11211">MKAIMLFEELDFELRLELHKALVGNRVEFLDGDLAAAGELGIVYRYSESGVVSELSSEKLFVAANTSLMEILSEASKIVRHRLASGTWRSGDLELGAFEYV</sequence>
<organism evidence="1 2">
    <name type="scientific">Ficus carica</name>
    <name type="common">Common fig</name>
    <dbReference type="NCBI Taxonomy" id="3494"/>
    <lineage>
        <taxon>Eukaryota</taxon>
        <taxon>Viridiplantae</taxon>
        <taxon>Streptophyta</taxon>
        <taxon>Embryophyta</taxon>
        <taxon>Tracheophyta</taxon>
        <taxon>Spermatophyta</taxon>
        <taxon>Magnoliopsida</taxon>
        <taxon>eudicotyledons</taxon>
        <taxon>Gunneridae</taxon>
        <taxon>Pentapetalae</taxon>
        <taxon>rosids</taxon>
        <taxon>fabids</taxon>
        <taxon>Rosales</taxon>
        <taxon>Moraceae</taxon>
        <taxon>Ficeae</taxon>
        <taxon>Ficus</taxon>
    </lineage>
</organism>
<gene>
    <name evidence="1" type="ORF">TIFTF001_017799</name>
</gene>
<dbReference type="Proteomes" id="UP001187192">
    <property type="component" value="Unassembled WGS sequence"/>
</dbReference>
<accession>A0AA88A317</accession>
<dbReference type="EMBL" id="BTGU01000028">
    <property type="protein sequence ID" value="GMN48629.1"/>
    <property type="molecule type" value="Genomic_DNA"/>
</dbReference>
<proteinExistence type="predicted"/>
<evidence type="ECO:0000313" key="1">
    <source>
        <dbReference type="EMBL" id="GMN48629.1"/>
    </source>
</evidence>
<keyword evidence="2" id="KW-1185">Reference proteome</keyword>
<comment type="caution">
    <text evidence="1">The sequence shown here is derived from an EMBL/GenBank/DDBJ whole genome shotgun (WGS) entry which is preliminary data.</text>
</comment>
<evidence type="ECO:0000313" key="2">
    <source>
        <dbReference type="Proteomes" id="UP001187192"/>
    </source>
</evidence>
<dbReference type="AlphaFoldDB" id="A0AA88A317"/>
<reference evidence="1" key="1">
    <citation type="submission" date="2023-07" db="EMBL/GenBank/DDBJ databases">
        <title>draft genome sequence of fig (Ficus carica).</title>
        <authorList>
            <person name="Takahashi T."/>
            <person name="Nishimura K."/>
        </authorList>
    </citation>
    <scope>NUCLEOTIDE SEQUENCE</scope>
</reference>
<protein>
    <submittedName>
        <fullName evidence="1">Uncharacterized protein</fullName>
    </submittedName>
</protein>